<sequence>MKHPQNKKESRLLRIEAMKLLYQYDFY</sequence>
<reference evidence="1" key="1">
    <citation type="journal article" date="2014" name="Plant Dis.">
        <title>A Multiplex-PCR Method for Strain Identification and Detailed Phylogenetic Analysis of AY-Group Phytoplasmas.</title>
        <authorList>
            <person name="Kakizawa S."/>
            <person name="Kamagata Y."/>
        </authorList>
    </citation>
    <scope>NUCLEOTIDE SEQUENCE</scope>
    <source>
        <strain evidence="1">GD</strain>
    </source>
</reference>
<accession>W0S2D4</accession>
<protein>
    <submittedName>
        <fullName evidence="1">Transcription termination factor</fullName>
    </submittedName>
</protein>
<proteinExistence type="predicted"/>
<dbReference type="AlphaFoldDB" id="W0S2D4"/>
<organism evidence="1">
    <name type="scientific">Grey dogwood stunt phytoplasma</name>
    <dbReference type="NCBI Taxonomy" id="336755"/>
    <lineage>
        <taxon>Bacteria</taxon>
        <taxon>Bacillati</taxon>
        <taxon>Mycoplasmatota</taxon>
        <taxon>Mollicutes</taxon>
        <taxon>Acholeplasmatales</taxon>
        <taxon>Acholeplasmataceae</taxon>
        <taxon>Candidatus Phytoplasma</taxon>
        <taxon>16SrI (Aster yellows group)</taxon>
    </lineage>
</organism>
<gene>
    <name evidence="1" type="primary">NusB</name>
</gene>
<name>W0S2D4_9MOLU</name>
<evidence type="ECO:0000313" key="1">
    <source>
        <dbReference type="EMBL" id="BAO24995.1"/>
    </source>
</evidence>
<dbReference type="EMBL" id="AB779274">
    <property type="protein sequence ID" value="BAO24995.1"/>
    <property type="molecule type" value="Genomic_DNA"/>
</dbReference>